<sequence>MVKTRYYSTVKERNHQFQNNCTVCLINHPSKDVLYVLTKPTIKTILNEKQAFEKIDNVKIRSEKDGGLAGS</sequence>
<proteinExistence type="predicted"/>
<gene>
    <name evidence="1" type="ORF">OCBIM_22006088mg</name>
</gene>
<accession>A0A0L8HU26</accession>
<evidence type="ECO:0000313" key="1">
    <source>
        <dbReference type="EMBL" id="KOF92692.1"/>
    </source>
</evidence>
<protein>
    <submittedName>
        <fullName evidence="1">Uncharacterized protein</fullName>
    </submittedName>
</protein>
<name>A0A0L8HU26_OCTBM</name>
<dbReference type="AlphaFoldDB" id="A0A0L8HU26"/>
<reference evidence="1" key="1">
    <citation type="submission" date="2015-07" db="EMBL/GenBank/DDBJ databases">
        <title>MeaNS - Measles Nucleotide Surveillance Program.</title>
        <authorList>
            <person name="Tran T."/>
            <person name="Druce J."/>
        </authorList>
    </citation>
    <scope>NUCLEOTIDE SEQUENCE</scope>
    <source>
        <strain evidence="1">UCB-OBI-ISO-001</strain>
        <tissue evidence="1">Gonad</tissue>
    </source>
</reference>
<dbReference type="EMBL" id="KQ417294">
    <property type="protein sequence ID" value="KOF92692.1"/>
    <property type="molecule type" value="Genomic_DNA"/>
</dbReference>
<organism evidence="1">
    <name type="scientific">Octopus bimaculoides</name>
    <name type="common">California two-spotted octopus</name>
    <dbReference type="NCBI Taxonomy" id="37653"/>
    <lineage>
        <taxon>Eukaryota</taxon>
        <taxon>Metazoa</taxon>
        <taxon>Spiralia</taxon>
        <taxon>Lophotrochozoa</taxon>
        <taxon>Mollusca</taxon>
        <taxon>Cephalopoda</taxon>
        <taxon>Coleoidea</taxon>
        <taxon>Octopodiformes</taxon>
        <taxon>Octopoda</taxon>
        <taxon>Incirrata</taxon>
        <taxon>Octopodidae</taxon>
        <taxon>Octopus</taxon>
    </lineage>
</organism>